<proteinExistence type="predicted"/>
<dbReference type="InterPro" id="IPR042099">
    <property type="entry name" value="ANL_N_sf"/>
</dbReference>
<evidence type="ECO:0000313" key="1">
    <source>
        <dbReference type="EMBL" id="CCA66903.1"/>
    </source>
</evidence>
<dbReference type="OrthoDB" id="1700726at2759"/>
<dbReference type="EMBL" id="CAFZ01000007">
    <property type="protein sequence ID" value="CCA66903.1"/>
    <property type="molecule type" value="Genomic_DNA"/>
</dbReference>
<dbReference type="STRING" id="1109443.G4T6I4"/>
<dbReference type="GO" id="GO:0005783">
    <property type="term" value="C:endoplasmic reticulum"/>
    <property type="evidence" value="ECO:0007669"/>
    <property type="project" value="TreeGrafter"/>
</dbReference>
<evidence type="ECO:0008006" key="3">
    <source>
        <dbReference type="Google" id="ProtNLM"/>
    </source>
</evidence>
<dbReference type="GO" id="GO:0016020">
    <property type="term" value="C:membrane"/>
    <property type="evidence" value="ECO:0007669"/>
    <property type="project" value="TreeGrafter"/>
</dbReference>
<keyword evidence="2" id="KW-1185">Reference proteome</keyword>
<dbReference type="PANTHER" id="PTHR43272">
    <property type="entry name" value="LONG-CHAIN-FATTY-ACID--COA LIGASE"/>
    <property type="match status" value="1"/>
</dbReference>
<evidence type="ECO:0000313" key="2">
    <source>
        <dbReference type="Proteomes" id="UP000007148"/>
    </source>
</evidence>
<name>G4T6I4_SERID</name>
<gene>
    <name evidence="1" type="ORF">PIIN_00742</name>
</gene>
<dbReference type="Gene3D" id="3.40.50.12780">
    <property type="entry name" value="N-terminal domain of ligase-like"/>
    <property type="match status" value="2"/>
</dbReference>
<dbReference type="GO" id="GO:0004467">
    <property type="term" value="F:long-chain fatty acid-CoA ligase activity"/>
    <property type="evidence" value="ECO:0007669"/>
    <property type="project" value="TreeGrafter"/>
</dbReference>
<dbReference type="PANTHER" id="PTHR43272:SF11">
    <property type="entry name" value="AMP-DEPENDENT SYNTHETASE_LIGASE DOMAIN-CONTAINING PROTEIN"/>
    <property type="match status" value="1"/>
</dbReference>
<comment type="caution">
    <text evidence="1">The sequence shown here is derived from an EMBL/GenBank/DDBJ whole genome shotgun (WGS) entry which is preliminary data.</text>
</comment>
<dbReference type="eggNOG" id="ENOG502SAA2">
    <property type="taxonomic scope" value="Eukaryota"/>
</dbReference>
<accession>G4T6I4</accession>
<organism evidence="1 2">
    <name type="scientific">Serendipita indica (strain DSM 11827)</name>
    <name type="common">Root endophyte fungus</name>
    <name type="synonym">Piriformospora indica</name>
    <dbReference type="NCBI Taxonomy" id="1109443"/>
    <lineage>
        <taxon>Eukaryota</taxon>
        <taxon>Fungi</taxon>
        <taxon>Dikarya</taxon>
        <taxon>Basidiomycota</taxon>
        <taxon>Agaricomycotina</taxon>
        <taxon>Agaricomycetes</taxon>
        <taxon>Sebacinales</taxon>
        <taxon>Serendipitaceae</taxon>
        <taxon>Serendipita</taxon>
    </lineage>
</organism>
<dbReference type="SUPFAM" id="SSF56801">
    <property type="entry name" value="Acetyl-CoA synthetase-like"/>
    <property type="match status" value="1"/>
</dbReference>
<dbReference type="HOGENOM" id="CLU_502652_0_0_1"/>
<dbReference type="AlphaFoldDB" id="G4T6I4"/>
<sequence length="542" mass="58149">MISLSDEYTIALGITAAATYLISTLLVPPPLVHPLLLGRQSHVAQVRKENESAVYSNYGIGASSLPIAPGKGVTTQVSLLRQDAPFDTAERWLWDQKINNRDLQAKVSRIGAALCAAAGLVPKGSRVLLLLRDSLEWLIADLALASYCVPTITLSSNALLTATLETHPPTAIVVDASELVHLLELLEESTHKPVIIVVGDRTGETKVWAKKVDLRLVTWEDLENNVVAGATGILNVLPTVGPWSEKDTIVSAHSLSTPYGRSIVYAALYSGANFGTMNTFKGLHESQDITPSLSEVIRASEHESRPSPTIILITPKHLNAMTTSILSMSKKSPFFWLAWRHKYSALLRGYLVKDGFWDRQVFARARMDALGSLPTTLRGVVVGPGRVFLNQLDDTYLLADALDYSAVLPARIALSVPLVNVYANPLATGPIFASHPLDMQVLETEGTPAHDVAGKAHSGPPTCNISVKLVNTQEETVAGGADPEGNLQIKGPGVGDPIPMGVQSEEGWVDSGVTAHVRSNGTFVVGNPHESTSSSAHDFTLI</sequence>
<dbReference type="OMA" id="FVNAFTH"/>
<dbReference type="Proteomes" id="UP000007148">
    <property type="component" value="Unassembled WGS sequence"/>
</dbReference>
<reference evidence="1 2" key="1">
    <citation type="journal article" date="2011" name="PLoS Pathog.">
        <title>Endophytic Life Strategies Decoded by Genome and Transcriptome Analyses of the Mutualistic Root Symbiont Piriformospora indica.</title>
        <authorList>
            <person name="Zuccaro A."/>
            <person name="Lahrmann U."/>
            <person name="Guldener U."/>
            <person name="Langen G."/>
            <person name="Pfiffi S."/>
            <person name="Biedenkopf D."/>
            <person name="Wong P."/>
            <person name="Samans B."/>
            <person name="Grimm C."/>
            <person name="Basiewicz M."/>
            <person name="Murat C."/>
            <person name="Martin F."/>
            <person name="Kogel K.H."/>
        </authorList>
    </citation>
    <scope>NUCLEOTIDE SEQUENCE [LARGE SCALE GENOMIC DNA]</scope>
    <source>
        <strain evidence="1 2">DSM 11827</strain>
    </source>
</reference>
<dbReference type="InParanoid" id="G4T6I4"/>
<protein>
    <recommendedName>
        <fullName evidence="3">AMP-dependent synthetase/ligase domain-containing protein</fullName>
    </recommendedName>
</protein>